<dbReference type="OrthoDB" id="419508at2759"/>
<evidence type="ECO:0000256" key="1">
    <source>
        <dbReference type="ARBA" id="ARBA00007835"/>
    </source>
</evidence>
<evidence type="ECO:0000256" key="3">
    <source>
        <dbReference type="ARBA" id="ARBA00022801"/>
    </source>
</evidence>
<feature type="region of interest" description="Disordered" evidence="8">
    <location>
        <begin position="568"/>
        <end position="591"/>
    </location>
</feature>
<dbReference type="Proteomes" id="UP000291343">
    <property type="component" value="Unassembled WGS sequence"/>
</dbReference>
<comment type="similarity">
    <text evidence="1 7">Belongs to the phospholipase B-like family.</text>
</comment>
<evidence type="ECO:0000256" key="8">
    <source>
        <dbReference type="SAM" id="MobiDB-lite"/>
    </source>
</evidence>
<reference evidence="10 11" key="1">
    <citation type="journal article" date="2017" name="Gigascience">
        <title>Genome sequence of the small brown planthopper, Laodelphax striatellus.</title>
        <authorList>
            <person name="Zhu J."/>
            <person name="Jiang F."/>
            <person name="Wang X."/>
            <person name="Yang P."/>
            <person name="Bao Y."/>
            <person name="Zhao W."/>
            <person name="Wang W."/>
            <person name="Lu H."/>
            <person name="Wang Q."/>
            <person name="Cui N."/>
            <person name="Li J."/>
            <person name="Chen X."/>
            <person name="Luo L."/>
            <person name="Yu J."/>
            <person name="Kang L."/>
            <person name="Cui F."/>
        </authorList>
    </citation>
    <scope>NUCLEOTIDE SEQUENCE [LARGE SCALE GENOMIC DNA]</scope>
    <source>
        <strain evidence="10">Lst14</strain>
    </source>
</reference>
<organism evidence="10 11">
    <name type="scientific">Laodelphax striatellus</name>
    <name type="common">Small brown planthopper</name>
    <name type="synonym">Delphax striatella</name>
    <dbReference type="NCBI Taxonomy" id="195883"/>
    <lineage>
        <taxon>Eukaryota</taxon>
        <taxon>Metazoa</taxon>
        <taxon>Ecdysozoa</taxon>
        <taxon>Arthropoda</taxon>
        <taxon>Hexapoda</taxon>
        <taxon>Insecta</taxon>
        <taxon>Pterygota</taxon>
        <taxon>Neoptera</taxon>
        <taxon>Paraneoptera</taxon>
        <taxon>Hemiptera</taxon>
        <taxon>Auchenorrhyncha</taxon>
        <taxon>Fulgoroidea</taxon>
        <taxon>Delphacidae</taxon>
        <taxon>Criomorphinae</taxon>
        <taxon>Laodelphax</taxon>
    </lineage>
</organism>
<sequence length="682" mass="77315">MLKVVGASWSQTRYSSLLIASVALMGMVTILFLEFVPRDVYDGRYAATVFWNAQTGFRIEFWGQGNDPRTIRKGVARAYYRPEMLSTGWAVLEIETQPSYPDHVQAHAAGLLEGSLSWQLIYWHWQNTVDSACEGREKFCDEITQFLEDNRDFIREKARLYDHQDPFWHQVNMFYEQLDGLEVGWRYAVKRSRQEDDVDIPRTDFLWLNVMSDILDLEAKKNMSKELIANNRPPLSLALLKLIPGDMTDFILSHATGGYYSSMLRVQKQYKFGLHETGKLGSRPVPGQIITFTSYPGSVFSQDDFYKVTNGGSSQANSKLVISGTVLKNLNPDSWALVDATEQVLIGPRVLAANRLDRNPEQWAEIISKNSSGTGNKQWLVIQPKVSQGQGQESGNATAGGLTVWIAEQMPGLSRAGDISAHLKDSGYFISYGLPMFKDIQNVGGYHKHERKELTAARLLLQQGQENVTDLKTMLELMRSPDISLFGRGDLLTMDELTRQTDAFYNDSLHFFPAPNKTHPNHLNANNNHNLKKTGQLDLGLYASNPKKSFRNVFKKIIALKKLRKELSTRDENESSASSDSAETVQSEEDKLQFRDRTQILPHSPKSINDAQKPDLTGVIDFKVLTHKDDVFHAASGPLYSKYGSQIIIEPFQWSKSQISDHPHNGHSDIWQFEPVQTEWVW</sequence>
<evidence type="ECO:0000256" key="4">
    <source>
        <dbReference type="ARBA" id="ARBA00022963"/>
    </source>
</evidence>
<dbReference type="InterPro" id="IPR007000">
    <property type="entry name" value="PLipase_B-like"/>
</dbReference>
<evidence type="ECO:0000256" key="6">
    <source>
        <dbReference type="ARBA" id="ARBA00023180"/>
    </source>
</evidence>
<keyword evidence="2" id="KW-0732">Signal</keyword>
<dbReference type="EMBL" id="QKKF02010819">
    <property type="protein sequence ID" value="RZF44405.1"/>
    <property type="molecule type" value="Genomic_DNA"/>
</dbReference>
<keyword evidence="11" id="KW-1185">Reference proteome</keyword>
<evidence type="ECO:0000256" key="7">
    <source>
        <dbReference type="RuleBase" id="RU364138"/>
    </source>
</evidence>
<dbReference type="FunCoup" id="A0A482XEH0">
    <property type="interactions" value="40"/>
</dbReference>
<evidence type="ECO:0000256" key="2">
    <source>
        <dbReference type="ARBA" id="ARBA00022729"/>
    </source>
</evidence>
<evidence type="ECO:0000313" key="11">
    <source>
        <dbReference type="Proteomes" id="UP000291343"/>
    </source>
</evidence>
<keyword evidence="4 7" id="KW-0442">Lipid degradation</keyword>
<keyword evidence="9" id="KW-1133">Transmembrane helix</keyword>
<dbReference type="Pfam" id="PF04916">
    <property type="entry name" value="Phospholip_B"/>
    <property type="match status" value="2"/>
</dbReference>
<comment type="caution">
    <text evidence="10">The sequence shown here is derived from an EMBL/GenBank/DDBJ whole genome shotgun (WGS) entry which is preliminary data.</text>
</comment>
<gene>
    <name evidence="10" type="ORF">LSTR_LSTR010034</name>
</gene>
<comment type="function">
    <text evidence="7">Putative phospholipase.</text>
</comment>
<keyword evidence="9" id="KW-0812">Transmembrane</keyword>
<accession>A0A482XEH0</accession>
<keyword evidence="5 7" id="KW-0443">Lipid metabolism</keyword>
<dbReference type="GO" id="GO:0009395">
    <property type="term" value="P:phospholipid catabolic process"/>
    <property type="evidence" value="ECO:0007669"/>
    <property type="project" value="TreeGrafter"/>
</dbReference>
<dbReference type="AlphaFoldDB" id="A0A482XEH0"/>
<dbReference type="InParanoid" id="A0A482XEH0"/>
<proteinExistence type="inferred from homology"/>
<dbReference type="Gene3D" id="3.60.60.30">
    <property type="match status" value="1"/>
</dbReference>
<evidence type="ECO:0000256" key="9">
    <source>
        <dbReference type="SAM" id="Phobius"/>
    </source>
</evidence>
<evidence type="ECO:0000313" key="10">
    <source>
        <dbReference type="EMBL" id="RZF44405.1"/>
    </source>
</evidence>
<keyword evidence="3 7" id="KW-0378">Hydrolase</keyword>
<feature type="transmembrane region" description="Helical" evidence="9">
    <location>
        <begin position="12"/>
        <end position="33"/>
    </location>
</feature>
<dbReference type="GO" id="GO:0004620">
    <property type="term" value="F:phospholipase activity"/>
    <property type="evidence" value="ECO:0007669"/>
    <property type="project" value="InterPro"/>
</dbReference>
<dbReference type="PANTHER" id="PTHR12370:SF3">
    <property type="entry name" value="PHOSPHOLIPASE B-LIKE 2-RELATED"/>
    <property type="match status" value="1"/>
</dbReference>
<dbReference type="PANTHER" id="PTHR12370">
    <property type="entry name" value="PHOSPHOLIPASE B-RELATED"/>
    <property type="match status" value="1"/>
</dbReference>
<keyword evidence="6" id="KW-0325">Glycoprotein</keyword>
<protein>
    <recommendedName>
        <fullName evidence="7">Phospholipase B-like</fullName>
        <ecNumber evidence="7">3.1.1.-</ecNumber>
    </recommendedName>
</protein>
<dbReference type="EC" id="3.1.1.-" evidence="7"/>
<dbReference type="GO" id="GO:0005576">
    <property type="term" value="C:extracellular region"/>
    <property type="evidence" value="ECO:0007669"/>
    <property type="project" value="TreeGrafter"/>
</dbReference>
<evidence type="ECO:0000256" key="5">
    <source>
        <dbReference type="ARBA" id="ARBA00023098"/>
    </source>
</evidence>
<name>A0A482XEH0_LAOST</name>
<keyword evidence="9" id="KW-0472">Membrane</keyword>
<dbReference type="SMR" id="A0A482XEH0"/>